<dbReference type="GO" id="GO:0003700">
    <property type="term" value="F:DNA-binding transcription factor activity"/>
    <property type="evidence" value="ECO:0007669"/>
    <property type="project" value="TreeGrafter"/>
</dbReference>
<dbReference type="Pfam" id="PF00356">
    <property type="entry name" value="LacI"/>
    <property type="match status" value="1"/>
</dbReference>
<keyword evidence="2" id="KW-0238">DNA-binding</keyword>
<dbReference type="InterPro" id="IPR046335">
    <property type="entry name" value="LacI/GalR-like_sensor"/>
</dbReference>
<protein>
    <submittedName>
        <fullName evidence="5">LacI family transcriptional regulator</fullName>
    </submittedName>
</protein>
<dbReference type="InterPro" id="IPR028082">
    <property type="entry name" value="Peripla_BP_I"/>
</dbReference>
<dbReference type="SUPFAM" id="SSF53822">
    <property type="entry name" value="Periplasmic binding protein-like I"/>
    <property type="match status" value="1"/>
</dbReference>
<keyword evidence="3" id="KW-0804">Transcription</keyword>
<evidence type="ECO:0000256" key="2">
    <source>
        <dbReference type="ARBA" id="ARBA00023125"/>
    </source>
</evidence>
<dbReference type="Gene3D" id="3.40.50.2300">
    <property type="match status" value="2"/>
</dbReference>
<dbReference type="PANTHER" id="PTHR30146">
    <property type="entry name" value="LACI-RELATED TRANSCRIPTIONAL REPRESSOR"/>
    <property type="match status" value="1"/>
</dbReference>
<dbReference type="Proteomes" id="UP000199544">
    <property type="component" value="Unassembled WGS sequence"/>
</dbReference>
<name>A0A1G9VLY0_9BACL</name>
<feature type="domain" description="HTH lacI-type" evidence="4">
    <location>
        <begin position="3"/>
        <end position="57"/>
    </location>
</feature>
<dbReference type="PROSITE" id="PS00356">
    <property type="entry name" value="HTH_LACI_1"/>
    <property type="match status" value="1"/>
</dbReference>
<dbReference type="RefSeq" id="WP_090233826.1">
    <property type="nucleotide sequence ID" value="NZ_FNHW01000001.1"/>
</dbReference>
<dbReference type="AlphaFoldDB" id="A0A1G9VLY0"/>
<dbReference type="SUPFAM" id="SSF47413">
    <property type="entry name" value="lambda repressor-like DNA-binding domains"/>
    <property type="match status" value="1"/>
</dbReference>
<sequence>MSVTIKDIARVSGVSYSTVSKALNDSSLVKPETKRKVVETARELGYTPNLSAKNLVSKKSRTIGLVWPAIDRVALTELVAKINEIVTEKNYFMILSVNSADHAVKMFESFQVEGILLFEGGIENQLPPLFSSSVPILTYGVAREEHPYPIVDVYHKKAIRKAVEHLVSLGHSNIHYIGENSHADKRQYEKWNGFQEAMVNAQLAVNQTDTNGLSWYDGYLAAQKVLQQDFLPTALISGSYDISIGILRAAKEQHLRIPEDLSLVSYDNIPQMASLETELTSVGVPIETLAHTMVDSLLSLIDSKDTAHFTQRLEPEIQIRKSTSPV</sequence>
<evidence type="ECO:0000259" key="4">
    <source>
        <dbReference type="PROSITE" id="PS50932"/>
    </source>
</evidence>
<accession>A0A1G9VLY0</accession>
<dbReference type="InterPro" id="IPR000843">
    <property type="entry name" value="HTH_LacI"/>
</dbReference>
<proteinExistence type="predicted"/>
<evidence type="ECO:0000256" key="3">
    <source>
        <dbReference type="ARBA" id="ARBA00023163"/>
    </source>
</evidence>
<evidence type="ECO:0000313" key="6">
    <source>
        <dbReference type="Proteomes" id="UP000199544"/>
    </source>
</evidence>
<evidence type="ECO:0000256" key="1">
    <source>
        <dbReference type="ARBA" id="ARBA00023015"/>
    </source>
</evidence>
<gene>
    <name evidence="5" type="ORF">SAMN04488137_1653</name>
</gene>
<dbReference type="Gene3D" id="1.10.260.40">
    <property type="entry name" value="lambda repressor-like DNA-binding domains"/>
    <property type="match status" value="1"/>
</dbReference>
<dbReference type="SMART" id="SM00354">
    <property type="entry name" value="HTH_LACI"/>
    <property type="match status" value="1"/>
</dbReference>
<dbReference type="STRING" id="459525.SAMN04488137_1653"/>
<dbReference type="Pfam" id="PF13377">
    <property type="entry name" value="Peripla_BP_3"/>
    <property type="match status" value="1"/>
</dbReference>
<dbReference type="OrthoDB" id="2528004at2"/>
<keyword evidence="1" id="KW-0805">Transcription regulation</keyword>
<dbReference type="EMBL" id="FNHW01000001">
    <property type="protein sequence ID" value="SDM72815.1"/>
    <property type="molecule type" value="Genomic_DNA"/>
</dbReference>
<evidence type="ECO:0000313" key="5">
    <source>
        <dbReference type="EMBL" id="SDM72815.1"/>
    </source>
</evidence>
<organism evidence="5 6">
    <name type="scientific">Fictibacillus solisalsi</name>
    <dbReference type="NCBI Taxonomy" id="459525"/>
    <lineage>
        <taxon>Bacteria</taxon>
        <taxon>Bacillati</taxon>
        <taxon>Bacillota</taxon>
        <taxon>Bacilli</taxon>
        <taxon>Bacillales</taxon>
        <taxon>Fictibacillaceae</taxon>
        <taxon>Fictibacillus</taxon>
    </lineage>
</organism>
<dbReference type="GO" id="GO:0000976">
    <property type="term" value="F:transcription cis-regulatory region binding"/>
    <property type="evidence" value="ECO:0007669"/>
    <property type="project" value="TreeGrafter"/>
</dbReference>
<dbReference type="PANTHER" id="PTHR30146:SF150">
    <property type="entry name" value="ARABINOSE METABOLISM TRANSCRIPTIONAL REPRESSOR"/>
    <property type="match status" value="1"/>
</dbReference>
<dbReference type="PRINTS" id="PR00036">
    <property type="entry name" value="HTHLACI"/>
</dbReference>
<dbReference type="CDD" id="cd01392">
    <property type="entry name" value="HTH_LacI"/>
    <property type="match status" value="1"/>
</dbReference>
<keyword evidence="6" id="KW-1185">Reference proteome</keyword>
<dbReference type="InterPro" id="IPR010982">
    <property type="entry name" value="Lambda_DNA-bd_dom_sf"/>
</dbReference>
<dbReference type="PROSITE" id="PS50932">
    <property type="entry name" value="HTH_LACI_2"/>
    <property type="match status" value="1"/>
</dbReference>
<reference evidence="6" key="1">
    <citation type="submission" date="2016-10" db="EMBL/GenBank/DDBJ databases">
        <authorList>
            <person name="Varghese N."/>
            <person name="Submissions S."/>
        </authorList>
    </citation>
    <scope>NUCLEOTIDE SEQUENCE [LARGE SCALE GENOMIC DNA]</scope>
    <source>
        <strain evidence="6">CGMCC 1.6854</strain>
    </source>
</reference>